<evidence type="ECO:0008006" key="4">
    <source>
        <dbReference type="Google" id="ProtNLM"/>
    </source>
</evidence>
<keyword evidence="1" id="KW-0812">Transmembrane</keyword>
<dbReference type="OrthoDB" id="6776103at2759"/>
<feature type="transmembrane region" description="Helical" evidence="1">
    <location>
        <begin position="359"/>
        <end position="383"/>
    </location>
</feature>
<comment type="caution">
    <text evidence="2">The sequence shown here is derived from an EMBL/GenBank/DDBJ whole genome shotgun (WGS) entry which is preliminary data.</text>
</comment>
<dbReference type="EMBL" id="LJIJ01001457">
    <property type="protein sequence ID" value="ODM91659.1"/>
    <property type="molecule type" value="Genomic_DNA"/>
</dbReference>
<evidence type="ECO:0000256" key="1">
    <source>
        <dbReference type="SAM" id="Phobius"/>
    </source>
</evidence>
<gene>
    <name evidence="2" type="ORF">Ocin01_15024</name>
</gene>
<evidence type="ECO:0000313" key="2">
    <source>
        <dbReference type="EMBL" id="ODM91659.1"/>
    </source>
</evidence>
<dbReference type="PANTHER" id="PTHR33053">
    <property type="entry name" value="PROTEIN, PUTATIVE-RELATED"/>
    <property type="match status" value="1"/>
</dbReference>
<dbReference type="AlphaFoldDB" id="A0A1D2MFA1"/>
<proteinExistence type="predicted"/>
<keyword evidence="1" id="KW-0472">Membrane</keyword>
<name>A0A1D2MFA1_ORCCI</name>
<dbReference type="Proteomes" id="UP000094527">
    <property type="component" value="Unassembled WGS sequence"/>
</dbReference>
<keyword evidence="1" id="KW-1133">Transmembrane helix</keyword>
<organism evidence="2 3">
    <name type="scientific">Orchesella cincta</name>
    <name type="common">Springtail</name>
    <name type="synonym">Podura cincta</name>
    <dbReference type="NCBI Taxonomy" id="48709"/>
    <lineage>
        <taxon>Eukaryota</taxon>
        <taxon>Metazoa</taxon>
        <taxon>Ecdysozoa</taxon>
        <taxon>Arthropoda</taxon>
        <taxon>Hexapoda</taxon>
        <taxon>Collembola</taxon>
        <taxon>Entomobryomorpha</taxon>
        <taxon>Entomobryoidea</taxon>
        <taxon>Orchesellidae</taxon>
        <taxon>Orchesellinae</taxon>
        <taxon>Orchesella</taxon>
    </lineage>
</organism>
<keyword evidence="3" id="KW-1185">Reference proteome</keyword>
<evidence type="ECO:0000313" key="3">
    <source>
        <dbReference type="Proteomes" id="UP000094527"/>
    </source>
</evidence>
<sequence>MWDSELFNSDADIHFLIEQKSSEIELEGPIAEVLSTDSVCKPSKIQQLAKFAVQHNITHAAMKDLLGLVREWLPHHDFPKDPRSLLQTPRNLKLIPKSYFERVKTNQTTQSRILFYLPNLVTIKIGIDGLPLSKSSNQFWPILASIDQEQDSSPFIVTLYEGEKKPASINEFLEPFEMLTYNMHSLQHIHLDCKIHGSVDNFSAFEFESYMQVLKRLVRSNRLHLSQVVKRVQEIDDCESFKSYFNEKMFVSTKLSDNCFMLQNASFIMHLLDSGSPSTGNGFVLAIPTLHYNSRQSHHVPVSCRYMQPLPPQCWKSDHLCTKPALKADGFDSTGYSFPHHGCVAGDGWLPVPEISFGYIFRVFFILISALIFIPQLKALLLVEKPSAWDRVKRVSFFYYVWSVYQAIGKKPSILVFFRLGEKFGKQYRVKLFSEEYAYFNCPMVAEKLLGSREYGP</sequence>
<accession>A0A1D2MFA1</accession>
<protein>
    <recommendedName>
        <fullName evidence="4">Transmembrane protein</fullName>
    </recommendedName>
</protein>
<reference evidence="2 3" key="1">
    <citation type="journal article" date="2016" name="Genome Biol. Evol.">
        <title>Gene Family Evolution Reflects Adaptation to Soil Environmental Stressors in the Genome of the Collembolan Orchesella cincta.</title>
        <authorList>
            <person name="Faddeeva-Vakhrusheva A."/>
            <person name="Derks M.F."/>
            <person name="Anvar S.Y."/>
            <person name="Agamennone V."/>
            <person name="Suring W."/>
            <person name="Smit S."/>
            <person name="van Straalen N.M."/>
            <person name="Roelofs D."/>
        </authorList>
    </citation>
    <scope>NUCLEOTIDE SEQUENCE [LARGE SCALE GENOMIC DNA]</scope>
    <source>
        <tissue evidence="2">Mixed pool</tissue>
    </source>
</reference>